<protein>
    <recommendedName>
        <fullName evidence="4">Fungal N-terminal domain-containing protein</fullName>
    </recommendedName>
</protein>
<dbReference type="PANTHER" id="PTHR36167:SF4">
    <property type="entry name" value="FUNGAL N-TERMINAL DOMAIN-CONTAINING PROTEIN"/>
    <property type="match status" value="1"/>
</dbReference>
<name>A0A2I2GHS0_9EURO</name>
<dbReference type="GO" id="GO:0006355">
    <property type="term" value="P:regulation of DNA-templated transcription"/>
    <property type="evidence" value="ECO:0007669"/>
    <property type="project" value="InterPro"/>
</dbReference>
<evidence type="ECO:0000256" key="1">
    <source>
        <dbReference type="SAM" id="Coils"/>
    </source>
</evidence>
<dbReference type="AlphaFoldDB" id="A0A2I2GHS0"/>
<feature type="coiled-coil region" evidence="1">
    <location>
        <begin position="118"/>
        <end position="181"/>
    </location>
</feature>
<organism evidence="2 3">
    <name type="scientific">Aspergillus steynii IBT 23096</name>
    <dbReference type="NCBI Taxonomy" id="1392250"/>
    <lineage>
        <taxon>Eukaryota</taxon>
        <taxon>Fungi</taxon>
        <taxon>Dikarya</taxon>
        <taxon>Ascomycota</taxon>
        <taxon>Pezizomycotina</taxon>
        <taxon>Eurotiomycetes</taxon>
        <taxon>Eurotiomycetidae</taxon>
        <taxon>Eurotiales</taxon>
        <taxon>Aspergillaceae</taxon>
        <taxon>Aspergillus</taxon>
        <taxon>Aspergillus subgen. Circumdati</taxon>
    </lineage>
</organism>
<dbReference type="Proteomes" id="UP000234275">
    <property type="component" value="Unassembled WGS sequence"/>
</dbReference>
<sequence>MSGIEILGVIAGTLQLAEIGAKLSVKLCLFYREIKDANQSMQSLSSHMSLTSNILHELGITLQQDEHVKNCSEQMILSAQDVLDECKTVFKHIEETIEKQKPGDEKGFLQRGIRKITVALLERDLDVLKSALERLKSTMLLMLQVLMYAAQLRRRTEFHVLENQQLLIQTLLEEKKGSEARSNRSGELARPAELFDYNDALQLHASATKPEGSLVSHPLVSNELNKYYTFIKQVLRQIDAYRLDFSDDRFFRVRNGILNVHFTEVELLQSHYGNKAIEVFKDSIFELQNDHSTNPYDSKQARHNPSDPFASSAIGFTPITEADRVNNPEPGGKLPCPIEDVPTRCSSPIVKVESYSRGNSSTWECSFPSTSGVSDQYHGEDIGDYEQPDKIADQLVNDSWENLVLYWTTLTIHEIHPPVQSNIM</sequence>
<comment type="caution">
    <text evidence="2">The sequence shown here is derived from an EMBL/GenBank/DDBJ whole genome shotgun (WGS) entry which is preliminary data.</text>
</comment>
<evidence type="ECO:0000313" key="3">
    <source>
        <dbReference type="Proteomes" id="UP000234275"/>
    </source>
</evidence>
<keyword evidence="1" id="KW-0175">Coiled coil</keyword>
<dbReference type="OrthoDB" id="5431013at2759"/>
<evidence type="ECO:0000313" key="2">
    <source>
        <dbReference type="EMBL" id="PLB52431.1"/>
    </source>
</evidence>
<accession>A0A2I2GHS0</accession>
<dbReference type="VEuPathDB" id="FungiDB:P170DRAFT_402612"/>
<proteinExistence type="predicted"/>
<dbReference type="InterPro" id="IPR039327">
    <property type="entry name" value="CON7-like"/>
</dbReference>
<dbReference type="EMBL" id="MSFO01000002">
    <property type="protein sequence ID" value="PLB52431.1"/>
    <property type="molecule type" value="Genomic_DNA"/>
</dbReference>
<gene>
    <name evidence="2" type="ORF">P170DRAFT_402612</name>
</gene>
<evidence type="ECO:0008006" key="4">
    <source>
        <dbReference type="Google" id="ProtNLM"/>
    </source>
</evidence>
<reference evidence="2 3" key="1">
    <citation type="submission" date="2016-12" db="EMBL/GenBank/DDBJ databases">
        <title>The genomes of Aspergillus section Nigri reveals drivers in fungal speciation.</title>
        <authorList>
            <consortium name="DOE Joint Genome Institute"/>
            <person name="Vesth T.C."/>
            <person name="Nybo J."/>
            <person name="Theobald S."/>
            <person name="Brandl J."/>
            <person name="Frisvad J.C."/>
            <person name="Nielsen K.F."/>
            <person name="Lyhne E.K."/>
            <person name="Kogle M.E."/>
            <person name="Kuo A."/>
            <person name="Riley R."/>
            <person name="Clum A."/>
            <person name="Nolan M."/>
            <person name="Lipzen A."/>
            <person name="Salamov A."/>
            <person name="Henrissat B."/>
            <person name="Wiebenga A."/>
            <person name="De Vries R.P."/>
            <person name="Grigoriev I.V."/>
            <person name="Mortensen U.H."/>
            <person name="Andersen M.R."/>
            <person name="Baker S.E."/>
        </authorList>
    </citation>
    <scope>NUCLEOTIDE SEQUENCE [LARGE SCALE GENOMIC DNA]</scope>
    <source>
        <strain evidence="2 3">IBT 23096</strain>
    </source>
</reference>
<keyword evidence="3" id="KW-1185">Reference proteome</keyword>
<dbReference type="PANTHER" id="PTHR36167">
    <property type="entry name" value="C2H2 FINGER DOMAIN TRANSCRIPTION FACTOR (EUROFUNG)-RELATED"/>
    <property type="match status" value="1"/>
</dbReference>
<dbReference type="RefSeq" id="XP_024707733.1">
    <property type="nucleotide sequence ID" value="XM_024846432.1"/>
</dbReference>
<dbReference type="GeneID" id="36554131"/>
<dbReference type="STRING" id="1392250.A0A2I2GHS0"/>